<dbReference type="OrthoDB" id="6024770at2"/>
<keyword evidence="2" id="KW-1185">Reference proteome</keyword>
<name>A0A286D3S4_9GAMM</name>
<organism evidence="1 2">
    <name type="scientific">Pseudoxanthomonas wuyuanensis</name>
    <dbReference type="NCBI Taxonomy" id="1073196"/>
    <lineage>
        <taxon>Bacteria</taxon>
        <taxon>Pseudomonadati</taxon>
        <taxon>Pseudomonadota</taxon>
        <taxon>Gammaproteobacteria</taxon>
        <taxon>Lysobacterales</taxon>
        <taxon>Lysobacteraceae</taxon>
        <taxon>Pseudoxanthomonas</taxon>
    </lineage>
</organism>
<dbReference type="RefSeq" id="WP_097121096.1">
    <property type="nucleotide sequence ID" value="NZ_OCND01000002.1"/>
</dbReference>
<dbReference type="PROSITE" id="PS51257">
    <property type="entry name" value="PROKAR_LIPOPROTEIN"/>
    <property type="match status" value="1"/>
</dbReference>
<protein>
    <recommendedName>
        <fullName evidence="3">Lipoprotein</fullName>
    </recommendedName>
</protein>
<dbReference type="AlphaFoldDB" id="A0A286D3S4"/>
<accession>A0A286D3S4</accession>
<evidence type="ECO:0000313" key="2">
    <source>
        <dbReference type="Proteomes" id="UP000219374"/>
    </source>
</evidence>
<proteinExistence type="predicted"/>
<evidence type="ECO:0000313" key="1">
    <source>
        <dbReference type="EMBL" id="SOD53287.1"/>
    </source>
</evidence>
<sequence>MRIIVPAISALLSLAGCHEKPSVTSEVRSSRDGVATLHSRATLKDGSARFQCLRSQSGRCHYLVFAEGCPDVSAGESPTADCDVKPVDSFSLVPGDEKQLPGLSRDFRHCVDAMAMPAAPQCLN</sequence>
<evidence type="ECO:0008006" key="3">
    <source>
        <dbReference type="Google" id="ProtNLM"/>
    </source>
</evidence>
<dbReference type="Proteomes" id="UP000219374">
    <property type="component" value="Unassembled WGS sequence"/>
</dbReference>
<gene>
    <name evidence="1" type="ORF">SAMN06296416_102333</name>
</gene>
<dbReference type="EMBL" id="OCND01000002">
    <property type="protein sequence ID" value="SOD53287.1"/>
    <property type="molecule type" value="Genomic_DNA"/>
</dbReference>
<reference evidence="1 2" key="1">
    <citation type="submission" date="2017-09" db="EMBL/GenBank/DDBJ databases">
        <authorList>
            <person name="Ehlers B."/>
            <person name="Leendertz F.H."/>
        </authorList>
    </citation>
    <scope>NUCLEOTIDE SEQUENCE [LARGE SCALE GENOMIC DNA]</scope>
    <source>
        <strain evidence="1 2">CGMCC 1.10978</strain>
    </source>
</reference>